<feature type="binding site" evidence="7">
    <location>
        <position position="44"/>
    </location>
    <ligand>
        <name>Zn(2+)</name>
        <dbReference type="ChEBI" id="CHEBI:29105"/>
    </ligand>
</feature>
<feature type="binding site" evidence="7">
    <location>
        <position position="100"/>
    </location>
    <ligand>
        <name>Zn(2+)</name>
        <dbReference type="ChEBI" id="CHEBI:29105"/>
    </ligand>
</feature>
<dbReference type="GO" id="GO:0071244">
    <property type="term" value="P:cellular response to carbon dioxide"/>
    <property type="evidence" value="ECO:0007669"/>
    <property type="project" value="TreeGrafter"/>
</dbReference>
<feature type="binding site" evidence="7">
    <location>
        <position position="46"/>
    </location>
    <ligand>
        <name>Zn(2+)</name>
        <dbReference type="ChEBI" id="CHEBI:29105"/>
    </ligand>
</feature>
<keyword evidence="10" id="KW-1185">Reference proteome</keyword>
<proteinExistence type="inferred from homology"/>
<dbReference type="InterPro" id="IPR001765">
    <property type="entry name" value="Carbonic_anhydrase"/>
</dbReference>
<evidence type="ECO:0000256" key="7">
    <source>
        <dbReference type="PIRSR" id="PIRSR601765-1"/>
    </source>
</evidence>
<dbReference type="EC" id="4.2.1.1" evidence="2 8"/>
<keyword evidence="5 8" id="KW-0456">Lyase</keyword>
<dbReference type="SUPFAM" id="SSF53056">
    <property type="entry name" value="beta-carbonic anhydrase, cab"/>
    <property type="match status" value="1"/>
</dbReference>
<accession>A0A1B7N006</accession>
<reference evidence="9 10" key="1">
    <citation type="submission" date="2016-06" db="EMBL/GenBank/DDBJ databases">
        <title>Comparative genomics of the ectomycorrhizal sister species Rhizopogon vinicolor and Rhizopogon vesiculosus (Basidiomycota: Boletales) reveals a divergence of the mating type B locus.</title>
        <authorList>
            <consortium name="DOE Joint Genome Institute"/>
            <person name="Mujic A.B."/>
            <person name="Kuo A."/>
            <person name="Tritt A."/>
            <person name="Lipzen A."/>
            <person name="Chen C."/>
            <person name="Johnson J."/>
            <person name="Sharma A."/>
            <person name="Barry K."/>
            <person name="Grigoriev I.V."/>
            <person name="Spatafora J.W."/>
        </authorList>
    </citation>
    <scope>NUCLEOTIDE SEQUENCE [LARGE SCALE GENOMIC DNA]</scope>
    <source>
        <strain evidence="9 10">AM-OR11-026</strain>
    </source>
</reference>
<name>A0A1B7N006_9AGAM</name>
<keyword evidence="4 7" id="KW-0862">Zinc</keyword>
<dbReference type="GO" id="GO:0004089">
    <property type="term" value="F:carbonate dehydratase activity"/>
    <property type="evidence" value="ECO:0007669"/>
    <property type="project" value="UniProtKB-UniRule"/>
</dbReference>
<evidence type="ECO:0000256" key="4">
    <source>
        <dbReference type="ARBA" id="ARBA00022833"/>
    </source>
</evidence>
<keyword evidence="3 7" id="KW-0479">Metal-binding</keyword>
<dbReference type="FunCoup" id="A0A1B7N006">
    <property type="interactions" value="268"/>
</dbReference>
<evidence type="ECO:0000256" key="3">
    <source>
        <dbReference type="ARBA" id="ARBA00022723"/>
    </source>
</evidence>
<evidence type="ECO:0000256" key="6">
    <source>
        <dbReference type="ARBA" id="ARBA00048348"/>
    </source>
</evidence>
<comment type="catalytic activity">
    <reaction evidence="6 8">
        <text>hydrogencarbonate + H(+) = CO2 + H2O</text>
        <dbReference type="Rhea" id="RHEA:10748"/>
        <dbReference type="ChEBI" id="CHEBI:15377"/>
        <dbReference type="ChEBI" id="CHEBI:15378"/>
        <dbReference type="ChEBI" id="CHEBI:16526"/>
        <dbReference type="ChEBI" id="CHEBI:17544"/>
        <dbReference type="EC" id="4.2.1.1"/>
    </reaction>
</comment>
<dbReference type="Pfam" id="PF00484">
    <property type="entry name" value="Pro_CA"/>
    <property type="match status" value="1"/>
</dbReference>
<dbReference type="GO" id="GO:0008270">
    <property type="term" value="F:zinc ion binding"/>
    <property type="evidence" value="ECO:0007669"/>
    <property type="project" value="UniProtKB-UniRule"/>
</dbReference>
<evidence type="ECO:0000256" key="1">
    <source>
        <dbReference type="ARBA" id="ARBA00006217"/>
    </source>
</evidence>
<evidence type="ECO:0000256" key="5">
    <source>
        <dbReference type="ARBA" id="ARBA00023239"/>
    </source>
</evidence>
<dbReference type="Proteomes" id="UP000092154">
    <property type="component" value="Unassembled WGS sequence"/>
</dbReference>
<evidence type="ECO:0000313" key="9">
    <source>
        <dbReference type="EMBL" id="OAX38208.1"/>
    </source>
</evidence>
<comment type="similarity">
    <text evidence="1 8">Belongs to the beta-class carbonic anhydrase family.</text>
</comment>
<dbReference type="InParanoid" id="A0A1B7N006"/>
<dbReference type="InterPro" id="IPR036874">
    <property type="entry name" value="Carbonic_anhydrase_sf"/>
</dbReference>
<dbReference type="EMBL" id="KV448307">
    <property type="protein sequence ID" value="OAX38208.1"/>
    <property type="molecule type" value="Genomic_DNA"/>
</dbReference>
<dbReference type="OrthoDB" id="10248475at2759"/>
<dbReference type="PANTHER" id="PTHR11002">
    <property type="entry name" value="CARBONIC ANHYDRASE"/>
    <property type="match status" value="1"/>
</dbReference>
<dbReference type="STRING" id="1314800.A0A1B7N006"/>
<gene>
    <name evidence="9" type="ORF">K503DRAFT_850112</name>
</gene>
<evidence type="ECO:0000313" key="10">
    <source>
        <dbReference type="Proteomes" id="UP000092154"/>
    </source>
</evidence>
<organism evidence="9 10">
    <name type="scientific">Rhizopogon vinicolor AM-OR11-026</name>
    <dbReference type="NCBI Taxonomy" id="1314800"/>
    <lineage>
        <taxon>Eukaryota</taxon>
        <taxon>Fungi</taxon>
        <taxon>Dikarya</taxon>
        <taxon>Basidiomycota</taxon>
        <taxon>Agaricomycotina</taxon>
        <taxon>Agaricomycetes</taxon>
        <taxon>Agaricomycetidae</taxon>
        <taxon>Boletales</taxon>
        <taxon>Suillineae</taxon>
        <taxon>Rhizopogonaceae</taxon>
        <taxon>Rhizopogon</taxon>
    </lineage>
</organism>
<dbReference type="GO" id="GO:0034599">
    <property type="term" value="P:cellular response to oxidative stress"/>
    <property type="evidence" value="ECO:0007669"/>
    <property type="project" value="TreeGrafter"/>
</dbReference>
<comment type="function">
    <text evidence="8">Reversible hydration of carbon dioxide.</text>
</comment>
<dbReference type="SMART" id="SM00947">
    <property type="entry name" value="Pro_CA"/>
    <property type="match status" value="1"/>
</dbReference>
<protein>
    <recommendedName>
        <fullName evidence="2 8">Carbonic anhydrase</fullName>
        <ecNumber evidence="2 8">4.2.1.1</ecNumber>
    </recommendedName>
    <alternativeName>
        <fullName evidence="8">Carbonate dehydratase</fullName>
    </alternativeName>
</protein>
<dbReference type="AlphaFoldDB" id="A0A1B7N006"/>
<feature type="binding site" evidence="7">
    <location>
        <position position="103"/>
    </location>
    <ligand>
        <name>Zn(2+)</name>
        <dbReference type="ChEBI" id="CHEBI:29105"/>
    </ligand>
</feature>
<sequence>MSQKSTELLLNANQQWAQSVIQDRPEFFAQSATGQSPKILWIGCSDSRVPESVITASKPGDIFVHRNIANQFHLHDDSALSVLTYAVKAVGVEHVVLVGHTNCGGAAACLQAAKDADAAASTGTGASQPDTPLTRWLNPLTKLVQSLDLSACSASEALNKVVEANIIMQVDNLCKAEPITAAWADPQAKQVTVHGWVYDLAEGRIKELVSRDAPV</sequence>
<evidence type="ECO:0000256" key="8">
    <source>
        <dbReference type="RuleBase" id="RU003956"/>
    </source>
</evidence>
<evidence type="ECO:0000256" key="2">
    <source>
        <dbReference type="ARBA" id="ARBA00012925"/>
    </source>
</evidence>
<comment type="cofactor">
    <cofactor evidence="7">
        <name>Zn(2+)</name>
        <dbReference type="ChEBI" id="CHEBI:29105"/>
    </cofactor>
    <text evidence="7">Binds 1 zinc ion per subunit.</text>
</comment>
<dbReference type="CDD" id="cd00883">
    <property type="entry name" value="beta_CA_cladeA"/>
    <property type="match status" value="1"/>
</dbReference>
<dbReference type="Gene3D" id="3.40.1050.10">
    <property type="entry name" value="Carbonic anhydrase"/>
    <property type="match status" value="1"/>
</dbReference>
<dbReference type="PANTHER" id="PTHR11002:SF76">
    <property type="entry name" value="CARBONIC ANHYDRASE"/>
    <property type="match status" value="1"/>
</dbReference>